<comment type="subcellular location">
    <subcellularLocation>
        <location evidence="1">Membrane</location>
        <topology evidence="1">Multi-pass membrane protein</topology>
    </subcellularLocation>
</comment>
<reference evidence="6 7" key="1">
    <citation type="submission" date="2018-11" db="EMBL/GenBank/DDBJ databases">
        <title>Genome sequencing of Lautropia sp. KCOM 2505 (= ChDC F240).</title>
        <authorList>
            <person name="Kook J.-K."/>
            <person name="Park S.-N."/>
            <person name="Lim Y.K."/>
        </authorList>
    </citation>
    <scope>NUCLEOTIDE SEQUENCE [LARGE SCALE GENOMIC DNA]</scope>
    <source>
        <strain evidence="6 7">KCOM 2505</strain>
    </source>
</reference>
<dbReference type="SUPFAM" id="SSF161084">
    <property type="entry name" value="MAPEG domain-like"/>
    <property type="match status" value="1"/>
</dbReference>
<dbReference type="EMBL" id="RRUE01000001">
    <property type="protein sequence ID" value="RRN45125.1"/>
    <property type="molecule type" value="Genomic_DNA"/>
</dbReference>
<dbReference type="InterPro" id="IPR023352">
    <property type="entry name" value="MAPEG-like_dom_sf"/>
</dbReference>
<dbReference type="PANTHER" id="PTHR10250">
    <property type="entry name" value="MICROSOMAL GLUTATHIONE S-TRANSFERASE"/>
    <property type="match status" value="1"/>
</dbReference>
<evidence type="ECO:0000256" key="3">
    <source>
        <dbReference type="ARBA" id="ARBA00022989"/>
    </source>
</evidence>
<dbReference type="InterPro" id="IPR001129">
    <property type="entry name" value="Membr-assoc_MAPEG"/>
</dbReference>
<name>A0A426FR24_9BURK</name>
<evidence type="ECO:0000256" key="5">
    <source>
        <dbReference type="SAM" id="Phobius"/>
    </source>
</evidence>
<evidence type="ECO:0000313" key="6">
    <source>
        <dbReference type="EMBL" id="RRN45125.1"/>
    </source>
</evidence>
<gene>
    <name evidence="6" type="ORF">EHV23_02440</name>
</gene>
<dbReference type="Proteomes" id="UP000270261">
    <property type="component" value="Unassembled WGS sequence"/>
</dbReference>
<dbReference type="OrthoDB" id="464934at2"/>
<dbReference type="PANTHER" id="PTHR10250:SF15">
    <property type="entry name" value="MICROSOMAL GLUTATHIONE S-TRANSFERASE-RELATED"/>
    <property type="match status" value="1"/>
</dbReference>
<keyword evidence="2 5" id="KW-0812">Transmembrane</keyword>
<evidence type="ECO:0000256" key="2">
    <source>
        <dbReference type="ARBA" id="ARBA00022692"/>
    </source>
</evidence>
<sequence length="124" mass="13996">MAFIHFLALLAVFQYLLFVARTGQARDRYHIKAPAVTGDENFERVYRVQMNTLEQLVVFLPALLIAGHYFAGTWVSLLGIVYLVGRFVYARAYVKDPKTRAAGFMMTIGANILLLLTAFCAIIF</sequence>
<feature type="transmembrane region" description="Helical" evidence="5">
    <location>
        <begin position="101"/>
        <end position="123"/>
    </location>
</feature>
<keyword evidence="7" id="KW-1185">Reference proteome</keyword>
<accession>A0A426FR24</accession>
<evidence type="ECO:0000313" key="7">
    <source>
        <dbReference type="Proteomes" id="UP000270261"/>
    </source>
</evidence>
<dbReference type="GO" id="GO:0004364">
    <property type="term" value="F:glutathione transferase activity"/>
    <property type="evidence" value="ECO:0007669"/>
    <property type="project" value="TreeGrafter"/>
</dbReference>
<organism evidence="6 7">
    <name type="scientific">Lautropia dentalis</name>
    <dbReference type="NCBI Taxonomy" id="2490857"/>
    <lineage>
        <taxon>Bacteria</taxon>
        <taxon>Pseudomonadati</taxon>
        <taxon>Pseudomonadota</taxon>
        <taxon>Betaproteobacteria</taxon>
        <taxon>Burkholderiales</taxon>
        <taxon>Burkholderiaceae</taxon>
        <taxon>Lautropia</taxon>
    </lineage>
</organism>
<dbReference type="GO" id="GO:0016020">
    <property type="term" value="C:membrane"/>
    <property type="evidence" value="ECO:0007669"/>
    <property type="project" value="UniProtKB-SubCell"/>
</dbReference>
<dbReference type="InterPro" id="IPR050997">
    <property type="entry name" value="MAPEG"/>
</dbReference>
<dbReference type="RefSeq" id="WP_125094556.1">
    <property type="nucleotide sequence ID" value="NZ_RRUE01000001.1"/>
</dbReference>
<dbReference type="GO" id="GO:0004602">
    <property type="term" value="F:glutathione peroxidase activity"/>
    <property type="evidence" value="ECO:0007669"/>
    <property type="project" value="TreeGrafter"/>
</dbReference>
<comment type="caution">
    <text evidence="6">The sequence shown here is derived from an EMBL/GenBank/DDBJ whole genome shotgun (WGS) entry which is preliminary data.</text>
</comment>
<dbReference type="GO" id="GO:0006691">
    <property type="term" value="P:leukotriene metabolic process"/>
    <property type="evidence" value="ECO:0007669"/>
    <property type="project" value="UniProtKB-ARBA"/>
</dbReference>
<evidence type="ECO:0000256" key="1">
    <source>
        <dbReference type="ARBA" id="ARBA00004141"/>
    </source>
</evidence>
<dbReference type="AlphaFoldDB" id="A0A426FR24"/>
<keyword evidence="4 5" id="KW-0472">Membrane</keyword>
<keyword evidence="3 5" id="KW-1133">Transmembrane helix</keyword>
<dbReference type="Gene3D" id="1.20.120.550">
    <property type="entry name" value="Membrane associated eicosanoid/glutathione metabolism-like domain"/>
    <property type="match status" value="1"/>
</dbReference>
<feature type="transmembrane region" description="Helical" evidence="5">
    <location>
        <begin position="56"/>
        <end position="89"/>
    </location>
</feature>
<evidence type="ECO:0000256" key="4">
    <source>
        <dbReference type="ARBA" id="ARBA00023136"/>
    </source>
</evidence>
<protein>
    <submittedName>
        <fullName evidence="6">MAPEG family protein</fullName>
    </submittedName>
</protein>
<dbReference type="Pfam" id="PF01124">
    <property type="entry name" value="MAPEG"/>
    <property type="match status" value="1"/>
</dbReference>
<proteinExistence type="predicted"/>